<sequence length="53" mass="5668">MPRNALFLTRNEQVSGSSPLVGSPFSSRFAGETQIDGSAPAYDRGLLSAVRQQ</sequence>
<reference evidence="2" key="1">
    <citation type="submission" date="2020-02" db="EMBL/GenBank/DDBJ databases">
        <authorList>
            <person name="Meier V. D."/>
        </authorList>
    </citation>
    <scope>NUCLEOTIDE SEQUENCE</scope>
    <source>
        <strain evidence="2">AVDCRST_MAG93</strain>
    </source>
</reference>
<accession>A0A6J4N2E5</accession>
<organism evidence="2">
    <name type="scientific">uncultured Chloroflexia bacterium</name>
    <dbReference type="NCBI Taxonomy" id="1672391"/>
    <lineage>
        <taxon>Bacteria</taxon>
        <taxon>Bacillati</taxon>
        <taxon>Chloroflexota</taxon>
        <taxon>Chloroflexia</taxon>
        <taxon>environmental samples</taxon>
    </lineage>
</organism>
<feature type="region of interest" description="Disordered" evidence="1">
    <location>
        <begin position="1"/>
        <end position="25"/>
    </location>
</feature>
<evidence type="ECO:0000313" key="2">
    <source>
        <dbReference type="EMBL" id="CAA9376185.1"/>
    </source>
</evidence>
<protein>
    <submittedName>
        <fullName evidence="2">Uncharacterized protein</fullName>
    </submittedName>
</protein>
<dbReference type="AlphaFoldDB" id="A0A6J4N2E5"/>
<evidence type="ECO:0000256" key="1">
    <source>
        <dbReference type="SAM" id="MobiDB-lite"/>
    </source>
</evidence>
<name>A0A6J4N2E5_9CHLR</name>
<feature type="compositionally biased region" description="Polar residues" evidence="1">
    <location>
        <begin position="10"/>
        <end position="25"/>
    </location>
</feature>
<proteinExistence type="predicted"/>
<gene>
    <name evidence="2" type="ORF">AVDCRST_MAG93-8838</name>
</gene>
<dbReference type="EMBL" id="CADCTR010002964">
    <property type="protein sequence ID" value="CAA9376185.1"/>
    <property type="molecule type" value="Genomic_DNA"/>
</dbReference>